<organism evidence="2 3">
    <name type="scientific">Robertmurraya siralis</name>
    <dbReference type="NCBI Taxonomy" id="77777"/>
    <lineage>
        <taxon>Bacteria</taxon>
        <taxon>Bacillati</taxon>
        <taxon>Bacillota</taxon>
        <taxon>Bacilli</taxon>
        <taxon>Bacillales</taxon>
        <taxon>Bacillaceae</taxon>
        <taxon>Robertmurraya</taxon>
    </lineage>
</organism>
<feature type="transmembrane region" description="Helical" evidence="1">
    <location>
        <begin position="100"/>
        <end position="130"/>
    </location>
</feature>
<dbReference type="EMBL" id="BORC01000003">
    <property type="protein sequence ID" value="GIN62478.1"/>
    <property type="molecule type" value="Genomic_DNA"/>
</dbReference>
<evidence type="ECO:0000313" key="3">
    <source>
        <dbReference type="Proteomes" id="UP000682111"/>
    </source>
</evidence>
<evidence type="ECO:0000313" key="2">
    <source>
        <dbReference type="EMBL" id="GIN62478.1"/>
    </source>
</evidence>
<evidence type="ECO:0000256" key="1">
    <source>
        <dbReference type="SAM" id="Phobius"/>
    </source>
</evidence>
<accession>A0A920BU03</accession>
<protein>
    <recommendedName>
        <fullName evidence="4">Glycerophosphoryl diester phosphodiesterase membrane domain-containing protein</fullName>
    </recommendedName>
</protein>
<comment type="caution">
    <text evidence="2">The sequence shown here is derived from an EMBL/GenBank/DDBJ whole genome shotgun (WGS) entry which is preliminary data.</text>
</comment>
<gene>
    <name evidence="2" type="ORF">J27TS8_24710</name>
</gene>
<dbReference type="AlphaFoldDB" id="A0A920BU03"/>
<dbReference type="Proteomes" id="UP000682111">
    <property type="component" value="Unassembled WGS sequence"/>
</dbReference>
<dbReference type="RefSeq" id="WP_095314693.1">
    <property type="nucleotide sequence ID" value="NZ_BORC01000003.1"/>
</dbReference>
<keyword evidence="1" id="KW-1133">Transmembrane helix</keyword>
<keyword evidence="1" id="KW-0812">Transmembrane</keyword>
<feature type="transmembrane region" description="Helical" evidence="1">
    <location>
        <begin position="20"/>
        <end position="47"/>
    </location>
</feature>
<proteinExistence type="predicted"/>
<sequence>MIASIKEALGVYKRNFWRVLLIGLTIILPIQLIYTIVVNFVSLPFAFFNIPLWSNLFQGIFMIMSLFLILIPLISLVVQETRTQKVNTGKIYVDMLRYSFFLYLISIPVSILTTIGFFLLIIPGLVLLIFSMGMPFVKVTEDDSVKGVLKKSIAFGKEHFMNICGLLLLFAAVDFLASFLLTYLAIGLTGLMAITNWALMILNMFLLPVFVFTVAKLYLDWNGEADLVHEEAYFQQLKQYQ</sequence>
<feature type="transmembrane region" description="Helical" evidence="1">
    <location>
        <begin position="197"/>
        <end position="219"/>
    </location>
</feature>
<feature type="transmembrane region" description="Helical" evidence="1">
    <location>
        <begin position="59"/>
        <end position="79"/>
    </location>
</feature>
<name>A0A920BU03_9BACI</name>
<feature type="transmembrane region" description="Helical" evidence="1">
    <location>
        <begin position="160"/>
        <end position="185"/>
    </location>
</feature>
<keyword evidence="1" id="KW-0472">Membrane</keyword>
<evidence type="ECO:0008006" key="4">
    <source>
        <dbReference type="Google" id="ProtNLM"/>
    </source>
</evidence>
<reference evidence="2" key="1">
    <citation type="submission" date="2021-03" db="EMBL/GenBank/DDBJ databases">
        <title>Antimicrobial resistance genes in bacteria isolated from Japanese honey, and their potential for conferring macrolide and lincosamide resistance in the American foulbrood pathogen Paenibacillus larvae.</title>
        <authorList>
            <person name="Okamoto M."/>
            <person name="Kumagai M."/>
            <person name="Kanamori H."/>
            <person name="Takamatsu D."/>
        </authorList>
    </citation>
    <scope>NUCLEOTIDE SEQUENCE</scope>
    <source>
        <strain evidence="2">J27TS8</strain>
    </source>
</reference>
<keyword evidence="3" id="KW-1185">Reference proteome</keyword>